<dbReference type="GO" id="GO:0016722">
    <property type="term" value="F:oxidoreductase activity, acting on metal ions"/>
    <property type="evidence" value="ECO:0007669"/>
    <property type="project" value="InterPro"/>
</dbReference>
<comment type="caution">
    <text evidence="5">The sequence shown here is derived from an EMBL/GenBank/DDBJ whole genome shotgun (WGS) entry which is preliminary data.</text>
</comment>
<dbReference type="InterPro" id="IPR012347">
    <property type="entry name" value="Ferritin-like"/>
</dbReference>
<proteinExistence type="inferred from homology"/>
<evidence type="ECO:0000256" key="1">
    <source>
        <dbReference type="ARBA" id="ARBA00004496"/>
    </source>
</evidence>
<reference evidence="5 6" key="1">
    <citation type="submission" date="2019-05" db="EMBL/GenBank/DDBJ databases">
        <title>Arcobacter sp. nov., isolated from sea sediment.</title>
        <authorList>
            <person name="Kim W."/>
        </authorList>
    </citation>
    <scope>NUCLEOTIDE SEQUENCE [LARGE SCALE GENOMIC DNA]</scope>
    <source>
        <strain evidence="5 6">CAU 1517</strain>
    </source>
</reference>
<dbReference type="PIRSF" id="PIRSF005900">
    <property type="entry name" value="Dps"/>
    <property type="match status" value="1"/>
</dbReference>
<gene>
    <name evidence="5" type="ORF">FDK22_03905</name>
</gene>
<feature type="domain" description="Ferritin/DPS" evidence="4">
    <location>
        <begin position="6"/>
        <end position="144"/>
    </location>
</feature>
<dbReference type="PANTHER" id="PTHR42932:SF1">
    <property type="entry name" value="GENERAL STRESS PROTEIN 20U"/>
    <property type="match status" value="1"/>
</dbReference>
<keyword evidence="6" id="KW-1185">Reference proteome</keyword>
<protein>
    <submittedName>
        <fullName evidence="5">DNA starvation/stationary phase protection protein</fullName>
    </submittedName>
</protein>
<dbReference type="Proteomes" id="UP000308901">
    <property type="component" value="Unassembled WGS sequence"/>
</dbReference>
<dbReference type="InterPro" id="IPR009078">
    <property type="entry name" value="Ferritin-like_SF"/>
</dbReference>
<evidence type="ECO:0000313" key="5">
    <source>
        <dbReference type="EMBL" id="TLP41176.1"/>
    </source>
</evidence>
<dbReference type="AlphaFoldDB" id="A0A5R8Y532"/>
<accession>A0A5R8Y532</accession>
<dbReference type="PROSITE" id="PS00818">
    <property type="entry name" value="DPS_1"/>
    <property type="match status" value="1"/>
</dbReference>
<dbReference type="PANTHER" id="PTHR42932">
    <property type="entry name" value="GENERAL STRESS PROTEIN 20U"/>
    <property type="match status" value="1"/>
</dbReference>
<dbReference type="PRINTS" id="PR01346">
    <property type="entry name" value="HELNAPAPROT"/>
</dbReference>
<organism evidence="5 6">
    <name type="scientific">Arcobacter arenosus</name>
    <dbReference type="NCBI Taxonomy" id="2576037"/>
    <lineage>
        <taxon>Bacteria</taxon>
        <taxon>Pseudomonadati</taxon>
        <taxon>Campylobacterota</taxon>
        <taxon>Epsilonproteobacteria</taxon>
        <taxon>Campylobacterales</taxon>
        <taxon>Arcobacteraceae</taxon>
        <taxon>Arcobacter</taxon>
    </lineage>
</organism>
<dbReference type="CDD" id="cd01043">
    <property type="entry name" value="DPS"/>
    <property type="match status" value="1"/>
</dbReference>
<name>A0A5R8Y532_9BACT</name>
<dbReference type="GO" id="GO:0005737">
    <property type="term" value="C:cytoplasm"/>
    <property type="evidence" value="ECO:0007669"/>
    <property type="project" value="UniProtKB-SubCell"/>
</dbReference>
<dbReference type="OrthoDB" id="9797687at2"/>
<evidence type="ECO:0000259" key="4">
    <source>
        <dbReference type="Pfam" id="PF00210"/>
    </source>
</evidence>
<dbReference type="Gene3D" id="1.20.1260.10">
    <property type="match status" value="1"/>
</dbReference>
<dbReference type="RefSeq" id="WP_138151578.1">
    <property type="nucleotide sequence ID" value="NZ_CBDDKQ010000002.1"/>
</dbReference>
<dbReference type="InterPro" id="IPR008331">
    <property type="entry name" value="Ferritin_DPS_dom"/>
</dbReference>
<dbReference type="PROSITE" id="PS00819">
    <property type="entry name" value="DPS_2"/>
    <property type="match status" value="1"/>
</dbReference>
<dbReference type="InterPro" id="IPR002177">
    <property type="entry name" value="DPS_DNA-bd"/>
</dbReference>
<sequence length="145" mass="16882">MANIVENLKQLQSDAHAMYVKVHNYHWNIEGMDFFPVHNQTEEIYTSFSTLYDELAERVLQLGEKPYLTLSDLVNTTNIEEESNSNFRSKEVVEKIINDYNYFLRSFRSLSEIASEAGDKTTEAFADEKVAKLEKDLWMIGNMLK</sequence>
<comment type="subcellular location">
    <subcellularLocation>
        <location evidence="1">Cytoplasm</location>
    </subcellularLocation>
</comment>
<evidence type="ECO:0000256" key="3">
    <source>
        <dbReference type="RuleBase" id="RU003875"/>
    </source>
</evidence>
<evidence type="ECO:0000256" key="2">
    <source>
        <dbReference type="ARBA" id="ARBA00009497"/>
    </source>
</evidence>
<comment type="similarity">
    <text evidence="2 3">Belongs to the Dps family.</text>
</comment>
<dbReference type="InterPro" id="IPR023188">
    <property type="entry name" value="DPS_DNA-bd_CS"/>
</dbReference>
<dbReference type="Pfam" id="PF00210">
    <property type="entry name" value="Ferritin"/>
    <property type="match status" value="1"/>
</dbReference>
<evidence type="ECO:0000313" key="6">
    <source>
        <dbReference type="Proteomes" id="UP000308901"/>
    </source>
</evidence>
<dbReference type="SUPFAM" id="SSF47240">
    <property type="entry name" value="Ferritin-like"/>
    <property type="match status" value="1"/>
</dbReference>
<dbReference type="EMBL" id="VANU01000001">
    <property type="protein sequence ID" value="TLP41176.1"/>
    <property type="molecule type" value="Genomic_DNA"/>
</dbReference>
<dbReference type="GO" id="GO:0008199">
    <property type="term" value="F:ferric iron binding"/>
    <property type="evidence" value="ECO:0007669"/>
    <property type="project" value="InterPro"/>
</dbReference>